<accession>A0ACB8AYQ4</accession>
<organism evidence="1 2">
    <name type="scientific">Leucogyrophana mollusca</name>
    <dbReference type="NCBI Taxonomy" id="85980"/>
    <lineage>
        <taxon>Eukaryota</taxon>
        <taxon>Fungi</taxon>
        <taxon>Dikarya</taxon>
        <taxon>Basidiomycota</taxon>
        <taxon>Agaricomycotina</taxon>
        <taxon>Agaricomycetes</taxon>
        <taxon>Agaricomycetidae</taxon>
        <taxon>Boletales</taxon>
        <taxon>Boletales incertae sedis</taxon>
        <taxon>Leucogyrophana</taxon>
    </lineage>
</organism>
<dbReference type="Proteomes" id="UP000790709">
    <property type="component" value="Unassembled WGS sequence"/>
</dbReference>
<protein>
    <submittedName>
        <fullName evidence="1">Uncharacterized protein</fullName>
    </submittedName>
</protein>
<evidence type="ECO:0000313" key="2">
    <source>
        <dbReference type="Proteomes" id="UP000790709"/>
    </source>
</evidence>
<proteinExistence type="predicted"/>
<gene>
    <name evidence="1" type="ORF">BV22DRAFT_1100231</name>
</gene>
<dbReference type="EMBL" id="MU266751">
    <property type="protein sequence ID" value="KAH7918675.1"/>
    <property type="molecule type" value="Genomic_DNA"/>
</dbReference>
<keyword evidence="2" id="KW-1185">Reference proteome</keyword>
<reference evidence="1" key="1">
    <citation type="journal article" date="2021" name="New Phytol.">
        <title>Evolutionary innovations through gain and loss of genes in the ectomycorrhizal Boletales.</title>
        <authorList>
            <person name="Wu G."/>
            <person name="Miyauchi S."/>
            <person name="Morin E."/>
            <person name="Kuo A."/>
            <person name="Drula E."/>
            <person name="Varga T."/>
            <person name="Kohler A."/>
            <person name="Feng B."/>
            <person name="Cao Y."/>
            <person name="Lipzen A."/>
            <person name="Daum C."/>
            <person name="Hundley H."/>
            <person name="Pangilinan J."/>
            <person name="Johnson J."/>
            <person name="Barry K."/>
            <person name="LaButti K."/>
            <person name="Ng V."/>
            <person name="Ahrendt S."/>
            <person name="Min B."/>
            <person name="Choi I.G."/>
            <person name="Park H."/>
            <person name="Plett J.M."/>
            <person name="Magnuson J."/>
            <person name="Spatafora J.W."/>
            <person name="Nagy L.G."/>
            <person name="Henrissat B."/>
            <person name="Grigoriev I.V."/>
            <person name="Yang Z.L."/>
            <person name="Xu J."/>
            <person name="Martin F.M."/>
        </authorList>
    </citation>
    <scope>NUCLEOTIDE SEQUENCE</scope>
    <source>
        <strain evidence="1">KUC20120723A-06</strain>
    </source>
</reference>
<comment type="caution">
    <text evidence="1">The sequence shown here is derived from an EMBL/GenBank/DDBJ whole genome shotgun (WGS) entry which is preliminary data.</text>
</comment>
<evidence type="ECO:0000313" key="1">
    <source>
        <dbReference type="EMBL" id="KAH7918675.1"/>
    </source>
</evidence>
<name>A0ACB8AYQ4_9AGAM</name>
<sequence length="533" mass="58472">MPWYSPPTRQEVTLILFCLTTFILFYNVESSFQYLGTDPTNSEVLVGRLGLNKANHKLSTSGGDALEKEVFGEWEGHERRAASNGGGIRRRDVDEDKSAAFWIEKETVTASQKPEIFGNIAVDDGFFHWGAQVPQVTVVKHVPGFTILDNVIVAGGTIFLVSDHASSLPPLGSIASSAVAPTDPPREEDWQVLSGDEARVKLGSYGGLIHGVSWLSTDATPSNHTLFSLWRTYSSLDPSITSDGQTSLPPPRRIFFPNIPTFTGIRPDLNKPIVLRHRSPSGFHPFLPKAAFPTLGLMYKEDWEDFALMAVPFVLKRVVVADRGAATRSRSDVPPISFPCTGSEMGASQYWWEPVRRSLAAFLGVDQALEKTWRGKERPTITYISAQDADLGPALRNVDHDALVSALEKMGRDYSYTVNIVSSQGSWTERMTAIAKSTIVLGVYGDSLTDCLYMKPSSHSMVMEIFPPDVFVGDGEIAVRSLGTRYIAWRNNQQFSGESLPPVALPGSVPARDISVDPAAIVQAIRKEVDRAA</sequence>